<evidence type="ECO:0000313" key="7">
    <source>
        <dbReference type="Proteomes" id="UP000050794"/>
    </source>
</evidence>
<keyword evidence="7" id="KW-1185">Reference proteome</keyword>
<dbReference type="WBParaSite" id="TCNE_0001195701-mRNA-1">
    <property type="protein sequence ID" value="TCNE_0001195701-mRNA-1"/>
    <property type="gene ID" value="TCNE_0001195701"/>
</dbReference>
<evidence type="ECO:0000256" key="2">
    <source>
        <dbReference type="ARBA" id="ARBA00022701"/>
    </source>
</evidence>
<dbReference type="GO" id="GO:0005874">
    <property type="term" value="C:microtubule"/>
    <property type="evidence" value="ECO:0007669"/>
    <property type="project" value="UniProtKB-KW"/>
</dbReference>
<accession>A0A183UTY7</accession>
<dbReference type="AlphaFoldDB" id="A0A183UTY7"/>
<evidence type="ECO:0000256" key="3">
    <source>
        <dbReference type="ARBA" id="ARBA00023054"/>
    </source>
</evidence>
<dbReference type="InterPro" id="IPR056532">
    <property type="entry name" value="KIF21A/B_hel_2"/>
</dbReference>
<evidence type="ECO:0000313" key="6">
    <source>
        <dbReference type="EMBL" id="VDM43278.1"/>
    </source>
</evidence>
<feature type="coiled-coil region" evidence="4">
    <location>
        <begin position="70"/>
        <end position="104"/>
    </location>
</feature>
<proteinExistence type="predicted"/>
<keyword evidence="1" id="KW-0963">Cytoplasm</keyword>
<protein>
    <submittedName>
        <fullName evidence="8">Mediator of RNA polymerase II transcription subunit 21</fullName>
    </submittedName>
</protein>
<dbReference type="Pfam" id="PF23203">
    <property type="entry name" value="KIF21A"/>
    <property type="match status" value="1"/>
</dbReference>
<reference evidence="6 7" key="2">
    <citation type="submission" date="2018-11" db="EMBL/GenBank/DDBJ databases">
        <authorList>
            <consortium name="Pathogen Informatics"/>
        </authorList>
    </citation>
    <scope>NUCLEOTIDE SEQUENCE [LARGE SCALE GENOMIC DNA]</scope>
</reference>
<gene>
    <name evidence="6" type="ORF">TCNE_LOCUS11957</name>
</gene>
<evidence type="ECO:0000259" key="5">
    <source>
        <dbReference type="Pfam" id="PF23203"/>
    </source>
</evidence>
<organism evidence="7 8">
    <name type="scientific">Toxocara canis</name>
    <name type="common">Canine roundworm</name>
    <dbReference type="NCBI Taxonomy" id="6265"/>
    <lineage>
        <taxon>Eukaryota</taxon>
        <taxon>Metazoa</taxon>
        <taxon>Ecdysozoa</taxon>
        <taxon>Nematoda</taxon>
        <taxon>Chromadorea</taxon>
        <taxon>Rhabditida</taxon>
        <taxon>Spirurina</taxon>
        <taxon>Ascaridomorpha</taxon>
        <taxon>Ascaridoidea</taxon>
        <taxon>Toxocaridae</taxon>
        <taxon>Toxocara</taxon>
    </lineage>
</organism>
<evidence type="ECO:0000313" key="8">
    <source>
        <dbReference type="WBParaSite" id="TCNE_0001195701-mRNA-1"/>
    </source>
</evidence>
<dbReference type="EMBL" id="UYWY01021056">
    <property type="protein sequence ID" value="VDM43278.1"/>
    <property type="molecule type" value="Genomic_DNA"/>
</dbReference>
<evidence type="ECO:0000256" key="4">
    <source>
        <dbReference type="SAM" id="Coils"/>
    </source>
</evidence>
<keyword evidence="3 4" id="KW-0175">Coiled coil</keyword>
<evidence type="ECO:0000256" key="1">
    <source>
        <dbReference type="ARBA" id="ARBA00022490"/>
    </source>
</evidence>
<name>A0A183UTY7_TOXCA</name>
<sequence length="116" mass="12909">MFIHTPYRFLALCQQALGSVVHPFIRDGNGSDMEAGGNVETILEECGSVAEAKYLLQRLLAFSLEQGFIAAKAKSDHKESEARIQQLEQEARINESLLSQVIEDKDIVDDLSQVMI</sequence>
<feature type="domain" description="KIF21A/B second helical" evidence="5">
    <location>
        <begin position="36"/>
        <end position="87"/>
    </location>
</feature>
<dbReference type="Proteomes" id="UP000050794">
    <property type="component" value="Unassembled WGS sequence"/>
</dbReference>
<keyword evidence="2" id="KW-0493">Microtubule</keyword>
<reference evidence="8" key="1">
    <citation type="submission" date="2016-06" db="UniProtKB">
        <authorList>
            <consortium name="WormBaseParasite"/>
        </authorList>
    </citation>
    <scope>IDENTIFICATION</scope>
</reference>